<dbReference type="SMART" id="SM00729">
    <property type="entry name" value="Elp3"/>
    <property type="match status" value="1"/>
</dbReference>
<evidence type="ECO:0000313" key="3">
    <source>
        <dbReference type="Proteomes" id="UP000824139"/>
    </source>
</evidence>
<dbReference type="Pfam" id="PF04055">
    <property type="entry name" value="Radical_SAM"/>
    <property type="match status" value="1"/>
</dbReference>
<dbReference type="PANTHER" id="PTHR42731:SF1">
    <property type="entry name" value="RADICAL SAM DOMAIN PROTEIN"/>
    <property type="match status" value="1"/>
</dbReference>
<dbReference type="AlphaFoldDB" id="A0A9D1K3C6"/>
<accession>A0A9D1K3C6</accession>
<dbReference type="Proteomes" id="UP000824139">
    <property type="component" value="Unassembled WGS sequence"/>
</dbReference>
<dbReference type="Gene3D" id="3.40.50.280">
    <property type="entry name" value="Cobalamin-binding domain"/>
    <property type="match status" value="1"/>
</dbReference>
<dbReference type="EMBL" id="DVJO01000090">
    <property type="protein sequence ID" value="HIS82795.1"/>
    <property type="molecule type" value="Genomic_DNA"/>
</dbReference>
<dbReference type="SFLD" id="SFLDG01082">
    <property type="entry name" value="B12-binding_domain_containing"/>
    <property type="match status" value="1"/>
</dbReference>
<gene>
    <name evidence="2" type="ORF">IAD41_04230</name>
</gene>
<proteinExistence type="predicted"/>
<dbReference type="PROSITE" id="PS51918">
    <property type="entry name" value="RADICAL_SAM"/>
    <property type="match status" value="1"/>
</dbReference>
<dbReference type="InterPro" id="IPR023404">
    <property type="entry name" value="rSAM_horseshoe"/>
</dbReference>
<dbReference type="Gene3D" id="3.80.30.20">
    <property type="entry name" value="tm_1862 like domain"/>
    <property type="match status" value="1"/>
</dbReference>
<evidence type="ECO:0000313" key="2">
    <source>
        <dbReference type="EMBL" id="HIS82795.1"/>
    </source>
</evidence>
<sequence length="525" mass="59485">MRKLRLNMSNLTNKNDIYLYEKPISKNAGYKMWMAFPGVASFALSSLGYLWMYKTIDEEPEIDIEMLCADTKTTKIMKEDINLIGFSFTFDMDFLTIFSMLERFSIPLKANERSENSPLIFAGGPVVSANPMPYKDFFDFIIIGDGEDTNLEVVKICKNSKNMPKLEILKLLSEVAGVYVPLLNNRPVTKITKKLNECVYTPIISENAFFKNTFILEMSRGCANRCGFCLASYMNLPLRCVPYEEIISTIELGLEHTNKIALLGAQISAHPKFNEIFEYIDSKIKSGCKIEMSVSSLRVDAITPNIVKTLVKTGQKNVTLAIEAGSDRLRRVINKNLTEEQIFNAVKIAVENGLKGLKFYGMIGLPTETQSDIDALIELAGKIKKLYKGFDISFGFSSFVPKPNTPFQWLGREATKSLEGRAEYLKKEMHKIGVSVNVSSIKWDYWQAVLSRGDETFTEFLIDVYRSGGKLGDFKKLARKHNINADYYALQNLDINTELPWDFISVKPGKEFLISEFSRLLQISD</sequence>
<dbReference type="InterPro" id="IPR006638">
    <property type="entry name" value="Elp3/MiaA/NifB-like_rSAM"/>
</dbReference>
<dbReference type="SUPFAM" id="SSF102114">
    <property type="entry name" value="Radical SAM enzymes"/>
    <property type="match status" value="1"/>
</dbReference>
<comment type="caution">
    <text evidence="2">The sequence shown here is derived from an EMBL/GenBank/DDBJ whole genome shotgun (WGS) entry which is preliminary data.</text>
</comment>
<dbReference type="GO" id="GO:0003824">
    <property type="term" value="F:catalytic activity"/>
    <property type="evidence" value="ECO:0007669"/>
    <property type="project" value="InterPro"/>
</dbReference>
<organism evidence="2 3">
    <name type="scientific">Candidatus Scatenecus faecavium</name>
    <dbReference type="NCBI Taxonomy" id="2840915"/>
    <lineage>
        <taxon>Bacteria</taxon>
        <taxon>Candidatus Scatenecus</taxon>
    </lineage>
</organism>
<dbReference type="InterPro" id="IPR007197">
    <property type="entry name" value="rSAM"/>
</dbReference>
<dbReference type="GO" id="GO:0051536">
    <property type="term" value="F:iron-sulfur cluster binding"/>
    <property type="evidence" value="ECO:0007669"/>
    <property type="project" value="InterPro"/>
</dbReference>
<evidence type="ECO:0000259" key="1">
    <source>
        <dbReference type="PROSITE" id="PS51918"/>
    </source>
</evidence>
<dbReference type="CDD" id="cd01335">
    <property type="entry name" value="Radical_SAM"/>
    <property type="match status" value="1"/>
</dbReference>
<name>A0A9D1K3C6_9BACT</name>
<dbReference type="InterPro" id="IPR045784">
    <property type="entry name" value="Radical_SAM_N2"/>
</dbReference>
<protein>
    <submittedName>
        <fullName evidence="2">Radical SAM protein</fullName>
    </submittedName>
</protein>
<dbReference type="Pfam" id="PF19864">
    <property type="entry name" value="Radical_SAM_N2"/>
    <property type="match status" value="1"/>
</dbReference>
<feature type="domain" description="Radical SAM core" evidence="1">
    <location>
        <begin position="208"/>
        <end position="435"/>
    </location>
</feature>
<dbReference type="InterPro" id="IPR058240">
    <property type="entry name" value="rSAM_sf"/>
</dbReference>
<dbReference type="PANTHER" id="PTHR42731">
    <property type="entry name" value="SLL1084 PROTEIN"/>
    <property type="match status" value="1"/>
</dbReference>
<reference evidence="2" key="1">
    <citation type="submission" date="2020-10" db="EMBL/GenBank/DDBJ databases">
        <authorList>
            <person name="Gilroy R."/>
        </authorList>
    </citation>
    <scope>NUCLEOTIDE SEQUENCE</scope>
    <source>
        <strain evidence="2">CHK152-2994</strain>
    </source>
</reference>
<dbReference type="SFLD" id="SFLDS00029">
    <property type="entry name" value="Radical_SAM"/>
    <property type="match status" value="1"/>
</dbReference>
<reference evidence="2" key="2">
    <citation type="journal article" date="2021" name="PeerJ">
        <title>Extensive microbial diversity within the chicken gut microbiome revealed by metagenomics and culture.</title>
        <authorList>
            <person name="Gilroy R."/>
            <person name="Ravi A."/>
            <person name="Getino M."/>
            <person name="Pursley I."/>
            <person name="Horton D.L."/>
            <person name="Alikhan N.F."/>
            <person name="Baker D."/>
            <person name="Gharbi K."/>
            <person name="Hall N."/>
            <person name="Watson M."/>
            <person name="Adriaenssens E.M."/>
            <person name="Foster-Nyarko E."/>
            <person name="Jarju S."/>
            <person name="Secka A."/>
            <person name="Antonio M."/>
            <person name="Oren A."/>
            <person name="Chaudhuri R.R."/>
            <person name="La Ragione R."/>
            <person name="Hildebrand F."/>
            <person name="Pallen M.J."/>
        </authorList>
    </citation>
    <scope>NUCLEOTIDE SEQUENCE</scope>
    <source>
        <strain evidence="2">CHK152-2994</strain>
    </source>
</reference>